<sequence>MKPLDRRSLLCWLASAPAMAQPGAPAWPNRTMRIVVPYPGGGPAEIAARLLAPELQRSLGQLVAVDLKPGAGGNIGSAEVAGATDGHTLLMGGVGTHVLNPLLSRRLPYDPVKDFAPVGLLATVPLVVVVNPALAQAQGIRRLADLVSAATSQPGRLNIASGGNGTTSHLAGELFKRATQTYMLHFPYRSTVSAQEDVVAGNMDLMFDALPSALPLIRAGKLMPLAVTSARRSPSLPDLPTVEEAGGPALKGYEASAWLGLFAPAHLAADPLARLRRDTLAALAHPMLRERMTARGLLVQGGGASELAALIEAETTKWARVVQLSGLKVDR</sequence>
<dbReference type="Gene3D" id="3.40.190.150">
    <property type="entry name" value="Bordetella uptake gene, domain 1"/>
    <property type="match status" value="1"/>
</dbReference>
<dbReference type="InterPro" id="IPR042100">
    <property type="entry name" value="Bug_dom1"/>
</dbReference>
<name>A0ABS8XLQ3_9BURK</name>
<accession>A0ABS8XLQ3</accession>
<dbReference type="PIRSF" id="PIRSF017082">
    <property type="entry name" value="YflP"/>
    <property type="match status" value="1"/>
</dbReference>
<dbReference type="PANTHER" id="PTHR42928">
    <property type="entry name" value="TRICARBOXYLATE-BINDING PROTEIN"/>
    <property type="match status" value="1"/>
</dbReference>
<feature type="chain" id="PRO_5047331626" evidence="2">
    <location>
        <begin position="21"/>
        <end position="331"/>
    </location>
</feature>
<keyword evidence="2" id="KW-0732">Signal</keyword>
<organism evidence="3 4">
    <name type="scientific">Pelomonas cellulosilytica</name>
    <dbReference type="NCBI Taxonomy" id="2906762"/>
    <lineage>
        <taxon>Bacteria</taxon>
        <taxon>Pseudomonadati</taxon>
        <taxon>Pseudomonadota</taxon>
        <taxon>Betaproteobacteria</taxon>
        <taxon>Burkholderiales</taxon>
        <taxon>Sphaerotilaceae</taxon>
        <taxon>Roseateles</taxon>
    </lineage>
</organism>
<feature type="signal peptide" evidence="2">
    <location>
        <begin position="1"/>
        <end position="20"/>
    </location>
</feature>
<dbReference type="EMBL" id="JAJTWU010000002">
    <property type="protein sequence ID" value="MCE4553729.1"/>
    <property type="molecule type" value="Genomic_DNA"/>
</dbReference>
<gene>
    <name evidence="3" type="ORF">LXT13_04620</name>
</gene>
<dbReference type="Pfam" id="PF03401">
    <property type="entry name" value="TctC"/>
    <property type="match status" value="1"/>
</dbReference>
<evidence type="ECO:0000313" key="4">
    <source>
        <dbReference type="Proteomes" id="UP001200741"/>
    </source>
</evidence>
<reference evidence="3 4" key="1">
    <citation type="submission" date="2021-12" db="EMBL/GenBank/DDBJ databases">
        <title>Genome seq of P8.</title>
        <authorList>
            <person name="Seo T."/>
        </authorList>
    </citation>
    <scope>NUCLEOTIDE SEQUENCE [LARGE SCALE GENOMIC DNA]</scope>
    <source>
        <strain evidence="3 4">P8</strain>
    </source>
</reference>
<dbReference type="RefSeq" id="WP_233370444.1">
    <property type="nucleotide sequence ID" value="NZ_JAJTWU010000002.1"/>
</dbReference>
<proteinExistence type="inferred from homology"/>
<protein>
    <submittedName>
        <fullName evidence="3">Tripartite tricarboxylate transporter substrate binding protein</fullName>
    </submittedName>
</protein>
<dbReference type="SUPFAM" id="SSF53850">
    <property type="entry name" value="Periplasmic binding protein-like II"/>
    <property type="match status" value="1"/>
</dbReference>
<evidence type="ECO:0000313" key="3">
    <source>
        <dbReference type="EMBL" id="MCE4553729.1"/>
    </source>
</evidence>
<dbReference type="InterPro" id="IPR005064">
    <property type="entry name" value="BUG"/>
</dbReference>
<comment type="similarity">
    <text evidence="1">Belongs to the UPF0065 (bug) family.</text>
</comment>
<dbReference type="Gene3D" id="3.40.190.10">
    <property type="entry name" value="Periplasmic binding protein-like II"/>
    <property type="match status" value="1"/>
</dbReference>
<dbReference type="PANTHER" id="PTHR42928:SF5">
    <property type="entry name" value="BLR1237 PROTEIN"/>
    <property type="match status" value="1"/>
</dbReference>
<evidence type="ECO:0000256" key="2">
    <source>
        <dbReference type="SAM" id="SignalP"/>
    </source>
</evidence>
<keyword evidence="4" id="KW-1185">Reference proteome</keyword>
<comment type="caution">
    <text evidence="3">The sequence shown here is derived from an EMBL/GenBank/DDBJ whole genome shotgun (WGS) entry which is preliminary data.</text>
</comment>
<dbReference type="Proteomes" id="UP001200741">
    <property type="component" value="Unassembled WGS sequence"/>
</dbReference>
<evidence type="ECO:0000256" key="1">
    <source>
        <dbReference type="ARBA" id="ARBA00006987"/>
    </source>
</evidence>